<proteinExistence type="inferred from homology"/>
<evidence type="ECO:0000256" key="7">
    <source>
        <dbReference type="RuleBase" id="RU363032"/>
    </source>
</evidence>
<keyword evidence="10" id="KW-1185">Reference proteome</keyword>
<dbReference type="EMBL" id="CP104064">
    <property type="protein sequence ID" value="WAH38106.1"/>
    <property type="molecule type" value="Genomic_DNA"/>
</dbReference>
<evidence type="ECO:0000313" key="9">
    <source>
        <dbReference type="EMBL" id="WAH38106.1"/>
    </source>
</evidence>
<feature type="transmembrane region" description="Helical" evidence="7">
    <location>
        <begin position="286"/>
        <end position="308"/>
    </location>
</feature>
<keyword evidence="3" id="KW-1003">Cell membrane</keyword>
<comment type="similarity">
    <text evidence="7">Belongs to the binding-protein-dependent transport system permease family.</text>
</comment>
<keyword evidence="2 7" id="KW-0813">Transport</keyword>
<dbReference type="PROSITE" id="PS50928">
    <property type="entry name" value="ABC_TM1"/>
    <property type="match status" value="1"/>
</dbReference>
<name>A0ABY6Z751_9BACL</name>
<feature type="transmembrane region" description="Helical" evidence="7">
    <location>
        <begin position="9"/>
        <end position="30"/>
    </location>
</feature>
<protein>
    <submittedName>
        <fullName evidence="9">ABC transporter permease</fullName>
    </submittedName>
</protein>
<accession>A0ABY6Z751</accession>
<evidence type="ECO:0000256" key="3">
    <source>
        <dbReference type="ARBA" id="ARBA00022475"/>
    </source>
</evidence>
<dbReference type="RefSeq" id="WP_268045663.1">
    <property type="nucleotide sequence ID" value="NZ_CP104064.1"/>
</dbReference>
<dbReference type="PANTHER" id="PTHR43163:SF9">
    <property type="entry name" value="ABC TRANSPORTER PERMEASE PROTEIN"/>
    <property type="match status" value="1"/>
</dbReference>
<evidence type="ECO:0000256" key="1">
    <source>
        <dbReference type="ARBA" id="ARBA00004651"/>
    </source>
</evidence>
<organism evidence="9 10">
    <name type="scientific">Alicyclobacillus dauci</name>
    <dbReference type="NCBI Taxonomy" id="1475485"/>
    <lineage>
        <taxon>Bacteria</taxon>
        <taxon>Bacillati</taxon>
        <taxon>Bacillota</taxon>
        <taxon>Bacilli</taxon>
        <taxon>Bacillales</taxon>
        <taxon>Alicyclobacillaceae</taxon>
        <taxon>Alicyclobacillus</taxon>
    </lineage>
</organism>
<keyword evidence="6 7" id="KW-0472">Membrane</keyword>
<evidence type="ECO:0000259" key="8">
    <source>
        <dbReference type="PROSITE" id="PS50928"/>
    </source>
</evidence>
<feature type="transmembrane region" description="Helical" evidence="7">
    <location>
        <begin position="96"/>
        <end position="118"/>
    </location>
</feature>
<dbReference type="Gene3D" id="1.10.3720.10">
    <property type="entry name" value="MetI-like"/>
    <property type="match status" value="1"/>
</dbReference>
<evidence type="ECO:0000313" key="10">
    <source>
        <dbReference type="Proteomes" id="UP001164803"/>
    </source>
</evidence>
<gene>
    <name evidence="9" type="ORF">NZD86_06350</name>
</gene>
<feature type="transmembrane region" description="Helical" evidence="7">
    <location>
        <begin position="242"/>
        <end position="266"/>
    </location>
</feature>
<dbReference type="InterPro" id="IPR035906">
    <property type="entry name" value="MetI-like_sf"/>
</dbReference>
<evidence type="ECO:0000256" key="5">
    <source>
        <dbReference type="ARBA" id="ARBA00022989"/>
    </source>
</evidence>
<dbReference type="InterPro" id="IPR000515">
    <property type="entry name" value="MetI-like"/>
</dbReference>
<dbReference type="CDD" id="cd06261">
    <property type="entry name" value="TM_PBP2"/>
    <property type="match status" value="1"/>
</dbReference>
<evidence type="ECO:0000256" key="4">
    <source>
        <dbReference type="ARBA" id="ARBA00022692"/>
    </source>
</evidence>
<feature type="domain" description="ABC transmembrane type-1" evidence="8">
    <location>
        <begin position="97"/>
        <end position="305"/>
    </location>
</feature>
<dbReference type="SUPFAM" id="SSF161098">
    <property type="entry name" value="MetI-like"/>
    <property type="match status" value="1"/>
</dbReference>
<dbReference type="Proteomes" id="UP001164803">
    <property type="component" value="Chromosome"/>
</dbReference>
<evidence type="ECO:0000256" key="2">
    <source>
        <dbReference type="ARBA" id="ARBA00022448"/>
    </source>
</evidence>
<evidence type="ECO:0000256" key="6">
    <source>
        <dbReference type="ARBA" id="ARBA00023136"/>
    </source>
</evidence>
<keyword evidence="4 7" id="KW-0812">Transmembrane</keyword>
<feature type="transmembrane region" description="Helical" evidence="7">
    <location>
        <begin position="183"/>
        <end position="201"/>
    </location>
</feature>
<comment type="subcellular location">
    <subcellularLocation>
        <location evidence="1 7">Cell membrane</location>
        <topology evidence="1 7">Multi-pass membrane protein</topology>
    </subcellularLocation>
</comment>
<feature type="transmembrane region" description="Helical" evidence="7">
    <location>
        <begin position="139"/>
        <end position="163"/>
    </location>
</feature>
<reference evidence="9" key="1">
    <citation type="submission" date="2022-08" db="EMBL/GenBank/DDBJ databases">
        <title>Alicyclobacillus dauci DSM2870, complete genome.</title>
        <authorList>
            <person name="Wang Q."/>
            <person name="Cai R."/>
            <person name="Wang Z."/>
        </authorList>
    </citation>
    <scope>NUCLEOTIDE SEQUENCE</scope>
    <source>
        <strain evidence="9">DSM 28700</strain>
    </source>
</reference>
<sequence>MATYIVRRLLGMIPMLFAITVFVFLMMHLAPGNAIDAMIDPRIKDLAALKQTLIQQNGLDKPLPVQYWNWLVNVFHGNFGWSFGQHQQVNQLLGPALYNTLILAVLSEILILVIGVPVGIWQARRPYGKFDYSVSTISFVLFSVPYFVFAIFLIYLLAIHWHIFPAQNSTGTGPLAGTFVDHVWHALLPAIAIALTFNTVYSRYTRGAMLDVSRQDYVRTARAKGIYENVVYRKHVFRNAMIPIVTQLGFDLGGLLGGSIIIEGLFSYQGMGYLTITAVSQRDYPVIMATSLIFAVCVLLGNLVADILNAIADPRIRYN</sequence>
<dbReference type="Pfam" id="PF19300">
    <property type="entry name" value="BPD_transp_1_N"/>
    <property type="match status" value="1"/>
</dbReference>
<dbReference type="Pfam" id="PF00528">
    <property type="entry name" value="BPD_transp_1"/>
    <property type="match status" value="1"/>
</dbReference>
<dbReference type="InterPro" id="IPR045621">
    <property type="entry name" value="BPD_transp_1_N"/>
</dbReference>
<keyword evidence="5 7" id="KW-1133">Transmembrane helix</keyword>
<dbReference type="PANTHER" id="PTHR43163">
    <property type="entry name" value="DIPEPTIDE TRANSPORT SYSTEM PERMEASE PROTEIN DPPB-RELATED"/>
    <property type="match status" value="1"/>
</dbReference>